<evidence type="ECO:0000313" key="2">
    <source>
        <dbReference type="EMBL" id="MFF3671708.1"/>
    </source>
</evidence>
<dbReference type="RefSeq" id="WP_387417875.1">
    <property type="nucleotide sequence ID" value="NZ_JBIASD010000052.1"/>
</dbReference>
<dbReference type="Proteomes" id="UP001602013">
    <property type="component" value="Unassembled WGS sequence"/>
</dbReference>
<reference evidence="2 3" key="1">
    <citation type="submission" date="2024-10" db="EMBL/GenBank/DDBJ databases">
        <title>The Natural Products Discovery Center: Release of the First 8490 Sequenced Strains for Exploring Actinobacteria Biosynthetic Diversity.</title>
        <authorList>
            <person name="Kalkreuter E."/>
            <person name="Kautsar S.A."/>
            <person name="Yang D."/>
            <person name="Bader C.D."/>
            <person name="Teijaro C.N."/>
            <person name="Fluegel L."/>
            <person name="Davis C.M."/>
            <person name="Simpson J.R."/>
            <person name="Lauterbach L."/>
            <person name="Steele A.D."/>
            <person name="Gui C."/>
            <person name="Meng S."/>
            <person name="Li G."/>
            <person name="Viehrig K."/>
            <person name="Ye F."/>
            <person name="Su P."/>
            <person name="Kiefer A.F."/>
            <person name="Nichols A."/>
            <person name="Cepeda A.J."/>
            <person name="Yan W."/>
            <person name="Fan B."/>
            <person name="Jiang Y."/>
            <person name="Adhikari A."/>
            <person name="Zheng C.-J."/>
            <person name="Schuster L."/>
            <person name="Cowan T.M."/>
            <person name="Smanski M.J."/>
            <person name="Chevrette M.G."/>
            <person name="De Carvalho L.P.S."/>
            <person name="Shen B."/>
        </authorList>
    </citation>
    <scope>NUCLEOTIDE SEQUENCE [LARGE SCALE GENOMIC DNA]</scope>
    <source>
        <strain evidence="2 3">NPDC002173</strain>
    </source>
</reference>
<name>A0ABW6T5D6_9ACTN</name>
<feature type="region of interest" description="Disordered" evidence="1">
    <location>
        <begin position="56"/>
        <end position="77"/>
    </location>
</feature>
<evidence type="ECO:0000256" key="1">
    <source>
        <dbReference type="SAM" id="MobiDB-lite"/>
    </source>
</evidence>
<proteinExistence type="predicted"/>
<evidence type="ECO:0008006" key="4">
    <source>
        <dbReference type="Google" id="ProtNLM"/>
    </source>
</evidence>
<keyword evidence="3" id="KW-1185">Reference proteome</keyword>
<evidence type="ECO:0000313" key="3">
    <source>
        <dbReference type="Proteomes" id="UP001602013"/>
    </source>
</evidence>
<accession>A0ABW6T5D6</accession>
<sequence>MPREPQRATAELVHLLTTTRPDWREHEIRQVIASLTTTGWSWARILASLPRTAAETDSRPWDVPGARRPNRVVGTPPTEEWRSVRAAMTGAG</sequence>
<gene>
    <name evidence="2" type="ORF">ACFYXI_39605</name>
</gene>
<dbReference type="EMBL" id="JBIASD010000052">
    <property type="protein sequence ID" value="MFF3671708.1"/>
    <property type="molecule type" value="Genomic_DNA"/>
</dbReference>
<organism evidence="2 3">
    <name type="scientific">Microtetraspora malaysiensis</name>
    <dbReference type="NCBI Taxonomy" id="161358"/>
    <lineage>
        <taxon>Bacteria</taxon>
        <taxon>Bacillati</taxon>
        <taxon>Actinomycetota</taxon>
        <taxon>Actinomycetes</taxon>
        <taxon>Streptosporangiales</taxon>
        <taxon>Streptosporangiaceae</taxon>
        <taxon>Microtetraspora</taxon>
    </lineage>
</organism>
<protein>
    <recommendedName>
        <fullName evidence="4">Transposase</fullName>
    </recommendedName>
</protein>
<comment type="caution">
    <text evidence="2">The sequence shown here is derived from an EMBL/GenBank/DDBJ whole genome shotgun (WGS) entry which is preliminary data.</text>
</comment>